<evidence type="ECO:0000313" key="8">
    <source>
        <dbReference type="EMBL" id="RIW18395.1"/>
    </source>
</evidence>
<dbReference type="OrthoDB" id="1123412at2"/>
<comment type="subcellular location">
    <subcellularLocation>
        <location evidence="1">Cell membrane</location>
        <topology evidence="1">Multi-pass membrane protein</topology>
    </subcellularLocation>
</comment>
<dbReference type="EMBL" id="QXML01000001">
    <property type="protein sequence ID" value="RIW18395.1"/>
    <property type="molecule type" value="Genomic_DNA"/>
</dbReference>
<dbReference type="AlphaFoldDB" id="A0A418PWE3"/>
<proteinExistence type="predicted"/>
<evidence type="ECO:0000256" key="3">
    <source>
        <dbReference type="ARBA" id="ARBA00022692"/>
    </source>
</evidence>
<evidence type="ECO:0000256" key="6">
    <source>
        <dbReference type="SAM" id="Phobius"/>
    </source>
</evidence>
<dbReference type="Pfam" id="PF13396">
    <property type="entry name" value="PLDc_N"/>
    <property type="match status" value="1"/>
</dbReference>
<comment type="caution">
    <text evidence="8">The sequence shown here is derived from an EMBL/GenBank/DDBJ whole genome shotgun (WGS) entry which is preliminary data.</text>
</comment>
<reference evidence="8 9" key="1">
    <citation type="submission" date="2018-09" db="EMBL/GenBank/DDBJ databases">
        <authorList>
            <person name="Wang X."/>
            <person name="Du Z."/>
        </authorList>
    </citation>
    <scope>NUCLEOTIDE SEQUENCE [LARGE SCALE GENOMIC DNA]</scope>
    <source>
        <strain evidence="8 9">N3</strain>
    </source>
</reference>
<dbReference type="RefSeq" id="WP_119475873.1">
    <property type="nucleotide sequence ID" value="NZ_QXML01000001.1"/>
</dbReference>
<sequence length="77" mass="8612">MVNTTLSFVQNMGGGFIIVLLLFSLAYFVLWVYCLVDAIRSNFKDQNMKLIWVLILLFAHGLGPIAYLILGKGSKTT</sequence>
<keyword evidence="3 6" id="KW-0812">Transmembrane</keyword>
<evidence type="ECO:0000256" key="4">
    <source>
        <dbReference type="ARBA" id="ARBA00022989"/>
    </source>
</evidence>
<dbReference type="InterPro" id="IPR027379">
    <property type="entry name" value="CLS_N"/>
</dbReference>
<evidence type="ECO:0000256" key="2">
    <source>
        <dbReference type="ARBA" id="ARBA00022475"/>
    </source>
</evidence>
<dbReference type="Proteomes" id="UP000283522">
    <property type="component" value="Unassembled WGS sequence"/>
</dbReference>
<gene>
    <name evidence="8" type="ORF">D0X99_01530</name>
</gene>
<keyword evidence="5 6" id="KW-0472">Membrane</keyword>
<evidence type="ECO:0000256" key="5">
    <source>
        <dbReference type="ARBA" id="ARBA00023136"/>
    </source>
</evidence>
<protein>
    <submittedName>
        <fullName evidence="8">PLDc_N domain-containing protein</fullName>
    </submittedName>
</protein>
<keyword evidence="2" id="KW-1003">Cell membrane</keyword>
<organism evidence="8 9">
    <name type="scientific">Algoriphagus lacus</name>
    <dbReference type="NCBI Taxonomy" id="2056311"/>
    <lineage>
        <taxon>Bacteria</taxon>
        <taxon>Pseudomonadati</taxon>
        <taxon>Bacteroidota</taxon>
        <taxon>Cytophagia</taxon>
        <taxon>Cytophagales</taxon>
        <taxon>Cyclobacteriaceae</taxon>
        <taxon>Algoriphagus</taxon>
    </lineage>
</organism>
<evidence type="ECO:0000256" key="1">
    <source>
        <dbReference type="ARBA" id="ARBA00004651"/>
    </source>
</evidence>
<evidence type="ECO:0000259" key="7">
    <source>
        <dbReference type="Pfam" id="PF13396"/>
    </source>
</evidence>
<feature type="transmembrane region" description="Helical" evidence="6">
    <location>
        <begin position="12"/>
        <end position="38"/>
    </location>
</feature>
<feature type="transmembrane region" description="Helical" evidence="6">
    <location>
        <begin position="50"/>
        <end position="70"/>
    </location>
</feature>
<keyword evidence="4 6" id="KW-1133">Transmembrane helix</keyword>
<dbReference type="GO" id="GO:0005886">
    <property type="term" value="C:plasma membrane"/>
    <property type="evidence" value="ECO:0007669"/>
    <property type="project" value="UniProtKB-SubCell"/>
</dbReference>
<name>A0A418PWE3_9BACT</name>
<accession>A0A418PWE3</accession>
<keyword evidence="9" id="KW-1185">Reference proteome</keyword>
<evidence type="ECO:0000313" key="9">
    <source>
        <dbReference type="Proteomes" id="UP000283522"/>
    </source>
</evidence>
<feature type="domain" description="Cardiolipin synthase N-terminal" evidence="7">
    <location>
        <begin position="29"/>
        <end position="71"/>
    </location>
</feature>